<name>A0A0J1B877_9TREE</name>
<dbReference type="AlphaFoldDB" id="A0A0J1B877"/>
<keyword evidence="3" id="KW-1185">Reference proteome</keyword>
<dbReference type="GeneID" id="28983181"/>
<reference evidence="2 3" key="1">
    <citation type="submission" date="2015-03" db="EMBL/GenBank/DDBJ databases">
        <title>Genomics and transcriptomics of the oil-accumulating basidiomycete yeast T. oleaginosus allow insights into substrate utilization and the diverse evolutionary trajectories of mating systems in fungi.</title>
        <authorList>
            <consortium name="DOE Joint Genome Institute"/>
            <person name="Kourist R."/>
            <person name="Kracht O."/>
            <person name="Bracharz F."/>
            <person name="Lipzen A."/>
            <person name="Nolan M."/>
            <person name="Ohm R."/>
            <person name="Grigoriev I."/>
            <person name="Sun S."/>
            <person name="Heitman J."/>
            <person name="Bruck T."/>
            <person name="Nowrousian M."/>
        </authorList>
    </citation>
    <scope>NUCLEOTIDE SEQUENCE [LARGE SCALE GENOMIC DNA]</scope>
    <source>
        <strain evidence="2 3">IBC0246</strain>
    </source>
</reference>
<dbReference type="EMBL" id="KQ087190">
    <property type="protein sequence ID" value="KLT43974.1"/>
    <property type="molecule type" value="Genomic_DNA"/>
</dbReference>
<evidence type="ECO:0000313" key="3">
    <source>
        <dbReference type="Proteomes" id="UP000053611"/>
    </source>
</evidence>
<organism evidence="2 3">
    <name type="scientific">Cutaneotrichosporon oleaginosum</name>
    <dbReference type="NCBI Taxonomy" id="879819"/>
    <lineage>
        <taxon>Eukaryota</taxon>
        <taxon>Fungi</taxon>
        <taxon>Dikarya</taxon>
        <taxon>Basidiomycota</taxon>
        <taxon>Agaricomycotina</taxon>
        <taxon>Tremellomycetes</taxon>
        <taxon>Trichosporonales</taxon>
        <taxon>Trichosporonaceae</taxon>
        <taxon>Cutaneotrichosporon</taxon>
    </lineage>
</organism>
<feature type="compositionally biased region" description="Low complexity" evidence="1">
    <location>
        <begin position="19"/>
        <end position="30"/>
    </location>
</feature>
<accession>A0A0J1B877</accession>
<sequence length="69" mass="7568">MCFHRSRLAFPPPHSSIFPPRSSLPRNSLPTALPQTTYMSPTQIHGDSGSDIDPLRGRDIPHSGCSRSP</sequence>
<protein>
    <submittedName>
        <fullName evidence="2">Uncharacterized protein</fullName>
    </submittedName>
</protein>
<feature type="region of interest" description="Disordered" evidence="1">
    <location>
        <begin position="1"/>
        <end position="69"/>
    </location>
</feature>
<gene>
    <name evidence="2" type="ORF">CC85DRAFT_284015</name>
</gene>
<dbReference type="RefSeq" id="XP_018280465.1">
    <property type="nucleotide sequence ID" value="XM_018422578.1"/>
</dbReference>
<dbReference type="Proteomes" id="UP000053611">
    <property type="component" value="Unassembled WGS sequence"/>
</dbReference>
<feature type="compositionally biased region" description="Polar residues" evidence="1">
    <location>
        <begin position="33"/>
        <end position="45"/>
    </location>
</feature>
<evidence type="ECO:0000313" key="2">
    <source>
        <dbReference type="EMBL" id="KLT43974.1"/>
    </source>
</evidence>
<proteinExistence type="predicted"/>
<evidence type="ECO:0000256" key="1">
    <source>
        <dbReference type="SAM" id="MobiDB-lite"/>
    </source>
</evidence>